<dbReference type="Proteomes" id="UP001151760">
    <property type="component" value="Unassembled WGS sequence"/>
</dbReference>
<reference evidence="1" key="1">
    <citation type="journal article" date="2022" name="Int. J. Mol. Sci.">
        <title>Draft Genome of Tanacetum Coccineum: Genomic Comparison of Closely Related Tanacetum-Family Plants.</title>
        <authorList>
            <person name="Yamashiro T."/>
            <person name="Shiraishi A."/>
            <person name="Nakayama K."/>
            <person name="Satake H."/>
        </authorList>
    </citation>
    <scope>NUCLEOTIDE SEQUENCE</scope>
</reference>
<name>A0ABQ5FMR9_9ASTR</name>
<evidence type="ECO:0000313" key="2">
    <source>
        <dbReference type="Proteomes" id="UP001151760"/>
    </source>
</evidence>
<comment type="caution">
    <text evidence="1">The sequence shown here is derived from an EMBL/GenBank/DDBJ whole genome shotgun (WGS) entry which is preliminary data.</text>
</comment>
<accession>A0ABQ5FMR9</accession>
<evidence type="ECO:0000313" key="1">
    <source>
        <dbReference type="EMBL" id="GJT64637.1"/>
    </source>
</evidence>
<protein>
    <submittedName>
        <fullName evidence="1">Uncharacterized protein</fullName>
    </submittedName>
</protein>
<gene>
    <name evidence="1" type="ORF">Tco_1016117</name>
</gene>
<keyword evidence="2" id="KW-1185">Reference proteome</keyword>
<dbReference type="EMBL" id="BQNB010017563">
    <property type="protein sequence ID" value="GJT64637.1"/>
    <property type="molecule type" value="Genomic_DNA"/>
</dbReference>
<organism evidence="1 2">
    <name type="scientific">Tanacetum coccineum</name>
    <dbReference type="NCBI Taxonomy" id="301880"/>
    <lineage>
        <taxon>Eukaryota</taxon>
        <taxon>Viridiplantae</taxon>
        <taxon>Streptophyta</taxon>
        <taxon>Embryophyta</taxon>
        <taxon>Tracheophyta</taxon>
        <taxon>Spermatophyta</taxon>
        <taxon>Magnoliopsida</taxon>
        <taxon>eudicotyledons</taxon>
        <taxon>Gunneridae</taxon>
        <taxon>Pentapetalae</taxon>
        <taxon>asterids</taxon>
        <taxon>campanulids</taxon>
        <taxon>Asterales</taxon>
        <taxon>Asteraceae</taxon>
        <taxon>Asteroideae</taxon>
        <taxon>Anthemideae</taxon>
        <taxon>Anthemidinae</taxon>
        <taxon>Tanacetum</taxon>
    </lineage>
</organism>
<sequence length="170" mass="18915">MDSLRLQDFLFKLFDRACKFFNAFQDVEEKSIRVLINSSKSFNDLSVEVEAVRVINHFELVLSCVVLPTCSRVSGFLRWCRFLETVTFRATSFSKAVILSLNQKSDAKSGSVDRGFVVQLSMWIGVLSVLVEEWRGCAKSGSIDRGFVVSIVNDGLGVVSIGEGVKVCDD</sequence>
<reference evidence="1" key="2">
    <citation type="submission" date="2022-01" db="EMBL/GenBank/DDBJ databases">
        <authorList>
            <person name="Yamashiro T."/>
            <person name="Shiraishi A."/>
            <person name="Satake H."/>
            <person name="Nakayama K."/>
        </authorList>
    </citation>
    <scope>NUCLEOTIDE SEQUENCE</scope>
</reference>
<proteinExistence type="predicted"/>